<dbReference type="Pfam" id="PF00353">
    <property type="entry name" value="HemolysinCabind"/>
    <property type="match status" value="1"/>
</dbReference>
<dbReference type="SUPFAM" id="SSF51120">
    <property type="entry name" value="beta-Roll"/>
    <property type="match status" value="1"/>
</dbReference>
<keyword evidence="2" id="KW-1185">Reference proteome</keyword>
<evidence type="ECO:0000313" key="2">
    <source>
        <dbReference type="Proteomes" id="UP000199026"/>
    </source>
</evidence>
<accession>A0A1H3I2T4</accession>
<dbReference type="RefSeq" id="WP_089888030.1">
    <property type="nucleotide sequence ID" value="NZ_FNPR01000001.1"/>
</dbReference>
<name>A0A1H3I2T4_9RHOB</name>
<gene>
    <name evidence="1" type="ORF">SAMN05444486_101811</name>
</gene>
<dbReference type="AlphaFoldDB" id="A0A1H3I2T4"/>
<dbReference type="Proteomes" id="UP000199026">
    <property type="component" value="Unassembled WGS sequence"/>
</dbReference>
<sequence length="968" mass="107351">MILRVWAVVLVSLLALPATLEARDAKLYIFGNSLINHLEGGDETTVPYWLAQMAKASGHDFAADGQWGFLRDFVREGEPISNWSFKGVKPAWNRDRTRFAEAELTAVMVNPANFIQYQWPDVPYDGDNPDGASPLSTLLKLMDEKVGARPLLIYEGWAEMAGVAGRFPPRARDLKKYHAFNMGDYHDWYVKLAEQTRAARPDADVRLVPVAHLLSQVLSEEPLNGVPVEDLYLDDAPHGAPTLYYLAAMAVYPALYGEAAPSSMALPESIHPLLRDNLAMVSARLFELAEGREAAAITPAIVQAPKMQPAAFDAPAGQLENPSLALGLDGVSDWSTQHPFLNIMKTARPWVGHVGDQWGAIQMDDLAQRGLLDAHGYPTRIPAEASKLESFVLTDQPEEATDMAARYRIRWKGEGKLTVSGRGQTARTSESENEIWLSYSPGEGLVAVGIESTDPNGTGNYIRDIEIVREDHIPLYDAGVIFNPAWIARIENARSLRFMDWMLTNGSPVESWDERPREAHFSYAWRGVPAEVIIRLSNIVGADPWICMPHAANDAYMRQFAELTRATLDPRLKAYVEFSNELWNHIFPQTKWAVDKARQRWNVEGDAWMQYAGLRSAEVMGIWSEVYGNSASERLVRVMGVHTGWAGLEEPFLEAPLAVAEGLAAPKESFDAYAVSGYFGFDLGLEEEGLPQVRQIVAKSIAKAEEVGRKKGLQRKALEAEIEPIKFDLAYPEVAELLWNGSFKELTEVFWPYHAELASKLGMQLVMYEGGTHVTPHGEALNDEELVAFFTSFNYDDEVGKLYDELLRRWRNVGGQLFNAFVDVAPATKYGSWGALRHLQDDNPRWDALMAANAIQPELPQRAAGSFLNGVMLYGGQGPDRLIGTPEEDALVGGPGDDFMVSGGGADHFNGGAGRDIVELPGRSEEYQIFAKGGLVYAQRGPDVSYLRDIETLYFAGEPTRKFTLAIQ</sequence>
<dbReference type="GeneID" id="78123599"/>
<dbReference type="OrthoDB" id="7783360at2"/>
<evidence type="ECO:0008006" key="3">
    <source>
        <dbReference type="Google" id="ProtNLM"/>
    </source>
</evidence>
<evidence type="ECO:0000313" key="1">
    <source>
        <dbReference type="EMBL" id="SDY21755.1"/>
    </source>
</evidence>
<organism evidence="1 2">
    <name type="scientific">Lentibacter algarum</name>
    <dbReference type="NCBI Taxonomy" id="576131"/>
    <lineage>
        <taxon>Bacteria</taxon>
        <taxon>Pseudomonadati</taxon>
        <taxon>Pseudomonadota</taxon>
        <taxon>Alphaproteobacteria</taxon>
        <taxon>Rhodobacterales</taxon>
        <taxon>Roseobacteraceae</taxon>
        <taxon>Lentibacter</taxon>
    </lineage>
</organism>
<dbReference type="InterPro" id="IPR011049">
    <property type="entry name" value="Serralysin-like_metalloprot_C"/>
</dbReference>
<proteinExistence type="predicted"/>
<dbReference type="EMBL" id="FNPR01000001">
    <property type="protein sequence ID" value="SDY21755.1"/>
    <property type="molecule type" value="Genomic_DNA"/>
</dbReference>
<reference evidence="1 2" key="1">
    <citation type="submission" date="2016-10" db="EMBL/GenBank/DDBJ databases">
        <authorList>
            <person name="de Groot N.N."/>
        </authorList>
    </citation>
    <scope>NUCLEOTIDE SEQUENCE [LARGE SCALE GENOMIC DNA]</scope>
    <source>
        <strain evidence="1 2">DSM 24677</strain>
    </source>
</reference>
<dbReference type="STRING" id="576131.SAMN05444486_101811"/>
<dbReference type="InterPro" id="IPR001343">
    <property type="entry name" value="Hemolysn_Ca-bd"/>
</dbReference>
<dbReference type="Gene3D" id="2.150.10.10">
    <property type="entry name" value="Serralysin-like metalloprotease, C-terminal"/>
    <property type="match status" value="1"/>
</dbReference>
<dbReference type="GO" id="GO:0005509">
    <property type="term" value="F:calcium ion binding"/>
    <property type="evidence" value="ECO:0007669"/>
    <property type="project" value="InterPro"/>
</dbReference>
<protein>
    <recommendedName>
        <fullName evidence="3">Type I secretion C-terminal target domain (VC_A0849 subclass)</fullName>
    </recommendedName>
</protein>